<evidence type="ECO:0000256" key="1">
    <source>
        <dbReference type="ARBA" id="ARBA00007162"/>
    </source>
</evidence>
<dbReference type="InterPro" id="IPR005770">
    <property type="entry name" value="PhnD"/>
</dbReference>
<dbReference type="PANTHER" id="PTHR35841">
    <property type="entry name" value="PHOSPHONATES-BINDING PERIPLASMIC PROTEIN"/>
    <property type="match status" value="1"/>
</dbReference>
<dbReference type="SUPFAM" id="SSF53850">
    <property type="entry name" value="Periplasmic binding protein-like II"/>
    <property type="match status" value="1"/>
</dbReference>
<dbReference type="AlphaFoldDB" id="A0A1H1ZFM6"/>
<dbReference type="PROSITE" id="PS51257">
    <property type="entry name" value="PROKAR_LIPOPROTEIN"/>
    <property type="match status" value="1"/>
</dbReference>
<evidence type="ECO:0000313" key="6">
    <source>
        <dbReference type="Proteomes" id="UP000199103"/>
    </source>
</evidence>
<name>A0A1H1ZFM6_9ACTN</name>
<dbReference type="Gene3D" id="3.40.190.10">
    <property type="entry name" value="Periplasmic binding protein-like II"/>
    <property type="match status" value="2"/>
</dbReference>
<dbReference type="Pfam" id="PF12974">
    <property type="entry name" value="Phosphonate-bd"/>
    <property type="match status" value="1"/>
</dbReference>
<evidence type="ECO:0000313" key="5">
    <source>
        <dbReference type="EMBL" id="SDT32292.1"/>
    </source>
</evidence>
<accession>A0A1H1ZFM6</accession>
<dbReference type="OrthoDB" id="9764656at2"/>
<feature type="domain" description="Solute-binding protein family 3/N-terminal" evidence="4">
    <location>
        <begin position="51"/>
        <end position="284"/>
    </location>
</feature>
<dbReference type="EMBL" id="LT629772">
    <property type="protein sequence ID" value="SDT32292.1"/>
    <property type="molecule type" value="Genomic_DNA"/>
</dbReference>
<feature type="signal peptide" evidence="3">
    <location>
        <begin position="1"/>
        <end position="27"/>
    </location>
</feature>
<dbReference type="RefSeq" id="WP_091528967.1">
    <property type="nucleotide sequence ID" value="NZ_LT629772.1"/>
</dbReference>
<gene>
    <name evidence="5" type="ORF">SAMN04489812_5181</name>
</gene>
<dbReference type="NCBIfam" id="TIGR01098">
    <property type="entry name" value="3A0109s03R"/>
    <property type="match status" value="1"/>
</dbReference>
<sequence length="314" mass="32919">MSADRFRTRLRTAVAGLVAVVPILAVAVSGCGADATSAADGEESATCPNGQIRFGVEPFEDPAKLTPAFTVLGDALSKKLNCPVKVQIVENYSAEVLAMQNGQLEIGQFGPLGYVFASDRAKAEPLVSFGDGSGKLSTYKAGIWVPKDSPVKTVADLKGRSLALSSTGSTSGDALPRFALKQAGVAESAVKIDYAGGHPQSMLALVNGKVDAAEINTQQQATAAEAGTFDESKFRRIWTSEPIPNDPITVPGDLDPQLKKSIKNALTSLPKSDVAKVGAYLDVEPGPLVPVTKQTYQPLFELAETLGLTEKDAE</sequence>
<organism evidence="5 6">
    <name type="scientific">Microlunatus soli</name>
    <dbReference type="NCBI Taxonomy" id="630515"/>
    <lineage>
        <taxon>Bacteria</taxon>
        <taxon>Bacillati</taxon>
        <taxon>Actinomycetota</taxon>
        <taxon>Actinomycetes</taxon>
        <taxon>Propionibacteriales</taxon>
        <taxon>Propionibacteriaceae</taxon>
        <taxon>Microlunatus</taxon>
    </lineage>
</organism>
<evidence type="ECO:0000256" key="3">
    <source>
        <dbReference type="SAM" id="SignalP"/>
    </source>
</evidence>
<protein>
    <submittedName>
        <fullName evidence="5">Phosphonate transport system substrate-binding protein</fullName>
    </submittedName>
</protein>
<evidence type="ECO:0000259" key="4">
    <source>
        <dbReference type="SMART" id="SM00062"/>
    </source>
</evidence>
<dbReference type="CDD" id="cd01071">
    <property type="entry name" value="PBP2_PhnD_like"/>
    <property type="match status" value="1"/>
</dbReference>
<dbReference type="GO" id="GO:0043190">
    <property type="term" value="C:ATP-binding cassette (ABC) transporter complex"/>
    <property type="evidence" value="ECO:0007669"/>
    <property type="project" value="InterPro"/>
</dbReference>
<dbReference type="SMART" id="SM00062">
    <property type="entry name" value="PBPb"/>
    <property type="match status" value="1"/>
</dbReference>
<proteinExistence type="inferred from homology"/>
<dbReference type="PANTHER" id="PTHR35841:SF1">
    <property type="entry name" value="PHOSPHONATES-BINDING PERIPLASMIC PROTEIN"/>
    <property type="match status" value="1"/>
</dbReference>
<dbReference type="GO" id="GO:0055085">
    <property type="term" value="P:transmembrane transport"/>
    <property type="evidence" value="ECO:0007669"/>
    <property type="project" value="InterPro"/>
</dbReference>
<comment type="similarity">
    <text evidence="1">Belongs to the phosphate/phosphite/phosphonate binding protein family.</text>
</comment>
<dbReference type="STRING" id="630515.SAMN04489812_5181"/>
<reference evidence="5 6" key="1">
    <citation type="submission" date="2016-10" db="EMBL/GenBank/DDBJ databases">
        <authorList>
            <person name="de Groot N.N."/>
        </authorList>
    </citation>
    <scope>NUCLEOTIDE SEQUENCE [LARGE SCALE GENOMIC DNA]</scope>
    <source>
        <strain evidence="5 6">DSM 21800</strain>
    </source>
</reference>
<dbReference type="InterPro" id="IPR001638">
    <property type="entry name" value="Solute-binding_3/MltF_N"/>
</dbReference>
<dbReference type="Proteomes" id="UP000199103">
    <property type="component" value="Chromosome I"/>
</dbReference>
<evidence type="ECO:0000256" key="2">
    <source>
        <dbReference type="ARBA" id="ARBA00022729"/>
    </source>
</evidence>
<keyword evidence="2 3" id="KW-0732">Signal</keyword>
<feature type="chain" id="PRO_5039180103" evidence="3">
    <location>
        <begin position="28"/>
        <end position="314"/>
    </location>
</feature>
<keyword evidence="6" id="KW-1185">Reference proteome</keyword>